<organism evidence="1 2">
    <name type="scientific">Phlebia brevispora</name>
    <dbReference type="NCBI Taxonomy" id="194682"/>
    <lineage>
        <taxon>Eukaryota</taxon>
        <taxon>Fungi</taxon>
        <taxon>Dikarya</taxon>
        <taxon>Basidiomycota</taxon>
        <taxon>Agaricomycotina</taxon>
        <taxon>Agaricomycetes</taxon>
        <taxon>Polyporales</taxon>
        <taxon>Meruliaceae</taxon>
        <taxon>Phlebia</taxon>
    </lineage>
</organism>
<name>A0ACC1RKD6_9APHY</name>
<dbReference type="Proteomes" id="UP001148662">
    <property type="component" value="Unassembled WGS sequence"/>
</dbReference>
<sequence length="423" mass="47411">MVAENPLFSGGSYYKKFKATIVNDIWPEVTFFTAIGCMVTLVSELTPHSLAISNQMLTVLGTVLGLVISFRTSTAYERFSEGRKLWTNIAIASRNLAQIIWIHVPFDRVDKATGQKKPTLQVVIEKKSMINLVQAYSVSVKHLLRGEGGVYYTDLYPLISFLPRFSTRTELATEADMLPLWKASDMDHDLHKTIRQESFSTSVSPDSRPMSRANSTPLPSMAGDELSEKELRASPTWMDSTRSKSHKKEIEVRPRESAPGLAERAASTARTQPTALDSSHESELPMSARSRTFTGKRIKPEAADSNVPMEIALFLSTYYAWIMRQGLLTPASATAMNNAIGSLQDTVTNLERIKNTPLPFAYQAHLRVSLWLYLFFLPFQIYSAFKWLTIPATAFASFLLLGFLEIGQEIENPFNYDLNDLGE</sequence>
<accession>A0ACC1RKD6</accession>
<comment type="caution">
    <text evidence="1">The sequence shown here is derived from an EMBL/GenBank/DDBJ whole genome shotgun (WGS) entry which is preliminary data.</text>
</comment>
<evidence type="ECO:0000313" key="2">
    <source>
        <dbReference type="Proteomes" id="UP001148662"/>
    </source>
</evidence>
<reference evidence="1" key="1">
    <citation type="submission" date="2022-07" db="EMBL/GenBank/DDBJ databases">
        <title>Genome Sequence of Phlebia brevispora.</title>
        <authorList>
            <person name="Buettner E."/>
        </authorList>
    </citation>
    <scope>NUCLEOTIDE SEQUENCE</scope>
    <source>
        <strain evidence="1">MPL23</strain>
    </source>
</reference>
<protein>
    <submittedName>
        <fullName evidence="1">Uncharacterized protein</fullName>
    </submittedName>
</protein>
<proteinExistence type="predicted"/>
<keyword evidence="2" id="KW-1185">Reference proteome</keyword>
<evidence type="ECO:0000313" key="1">
    <source>
        <dbReference type="EMBL" id="KAJ3519224.1"/>
    </source>
</evidence>
<gene>
    <name evidence="1" type="ORF">NM688_g9332</name>
</gene>
<dbReference type="EMBL" id="JANHOG010002867">
    <property type="protein sequence ID" value="KAJ3519224.1"/>
    <property type="molecule type" value="Genomic_DNA"/>
</dbReference>